<sequence>MSKNSEQVAERCNKEKSVVVVLGMHRSGTSALTKALQVMGVSLSENLMPEGEFNPKGHWEDLDVVSINDRLLAEYGSIWSSPTCAEVNFDSKLVSILLNEAVYLVTQRVAEFSLWGFKDPRTSRLLPFWQEAFKRAGVKAKYVYALRNPLDIARSLKRRDGISHKHSFILWLIHTLPNLMLLKDESVEFVSFSELLNNPQNVIERLSKQLNITSLEQGKCQEFIKQFIDPTLSHSDAKLSELFDDQAHFEPLVSLYGALEKLATDEHKLADWLLGEDFNQFLVSYDTAISQAQDALMEEFNVSTFEYRAKLFHANLRVEQLEEDSRNKQALLQNAIQTLQSEVSEKDEQLVSLNSKLIETTDAYLAHKNALDDLRSQYSSSQQLITQQREELLSLRAMESVFKEREQKLAELEHQKANAEQWAFSLNAAVIEIQNSVSWKLTAPVRAIRPTLSLPLKVAKRATGFVRHHGGMRNTCRKAWGVYQREGLQGLTRRGRYQAVQAVEPKGEPLIDYGQWLEKYGQLSTEQTQQVVARIESLANKPKISVLMPVYNAPVGYLREAIESVCSQLYPEWELCIADDASPNQEVRDVLREYAQKDSRIKVVEREQNGHISEATNSALDVATGEFIALMDHDDKLPNDALYWVAETILANPEVALIYSDEDKITADGATRYDPNFKSRWNPELLLNQNCISHLGVYKTDLAKEIGGFRKGFEGAQDWDFALRFTEKVEREHIIHIPRILYHWRAIEGSTAVDGDEKPYALVAGLKAVQEHCDRLKIDAEVVEHPERHYARVRYEIPTPQPMVSMIIPTRNGLDVLSVCIDSILEKTTYQNYEIIIVDNGSDCSDTLAYLEKLQHEHSNVVVLRDDSPFNYSALNNKAAVIAKGDILALVNNDVEVITPDWLTEMVGHVIQPQNGAVGARLWYPDDTLQHGGVIMVGGVAGHAHKHLPKGLPGYACRAIVSQNYSAVTAACLLVRKEVFEQVGGLNEKDLTVAFNDIDFCLKVQEAGYLNVWTPYAELYHYESKTRGFEDTPEKKARFAKEVQYMRGRWANVLDADPYYNPNLTMAREDFSLAFERRV</sequence>
<comment type="caution">
    <text evidence="3">The sequence shown here is derived from an EMBL/GenBank/DDBJ whole genome shotgun (WGS) entry which is preliminary data.</text>
</comment>
<dbReference type="InterPro" id="IPR027417">
    <property type="entry name" value="P-loop_NTPase"/>
</dbReference>
<keyword evidence="1" id="KW-0175">Coiled coil</keyword>
<dbReference type="SUPFAM" id="SSF53448">
    <property type="entry name" value="Nucleotide-diphospho-sugar transferases"/>
    <property type="match status" value="2"/>
</dbReference>
<dbReference type="CDD" id="cd04184">
    <property type="entry name" value="GT2_RfbC_Mx_like"/>
    <property type="match status" value="1"/>
</dbReference>
<feature type="domain" description="Glycosyltransferase 2-like" evidence="2">
    <location>
        <begin position="805"/>
        <end position="983"/>
    </location>
</feature>
<proteinExistence type="predicted"/>
<dbReference type="Gene3D" id="3.90.550.10">
    <property type="entry name" value="Spore Coat Polysaccharide Biosynthesis Protein SpsA, Chain A"/>
    <property type="match status" value="2"/>
</dbReference>
<keyword evidence="3" id="KW-0808">Transferase</keyword>
<protein>
    <submittedName>
        <fullName evidence="3">Glycosyl transferase family 2</fullName>
    </submittedName>
</protein>
<dbReference type="EMBL" id="PDGH01000054">
    <property type="protein sequence ID" value="POB49107.1"/>
    <property type="molecule type" value="Genomic_DNA"/>
</dbReference>
<accession>A0A2S3R5Y0</accession>
<dbReference type="PANTHER" id="PTHR43179:SF7">
    <property type="entry name" value="RHAMNOSYLTRANSFERASE WBBL"/>
    <property type="match status" value="1"/>
</dbReference>
<dbReference type="PANTHER" id="PTHR43179">
    <property type="entry name" value="RHAMNOSYLTRANSFERASE WBBL"/>
    <property type="match status" value="1"/>
</dbReference>
<name>A0A2S3R5Y0_VIBVL</name>
<dbReference type="InterPro" id="IPR029044">
    <property type="entry name" value="Nucleotide-diphossugar_trans"/>
</dbReference>
<feature type="coiled-coil region" evidence="1">
    <location>
        <begin position="318"/>
        <end position="422"/>
    </location>
</feature>
<reference evidence="3 4" key="1">
    <citation type="journal article" date="2018" name="Front. Microbiol.">
        <title>Phylogeny of Vibrio vulnificus from the Analysis of the Core-Genome: Implications for Intra-Species Taxonomy.</title>
        <authorList>
            <person name="Roig F.J."/>
            <person name="Gonzalez-Candelas F."/>
            <person name="Sanjuan E."/>
            <person name="Fouz B."/>
            <person name="Feil E.J."/>
            <person name="Llorens C."/>
            <person name="Baker-Austin C."/>
            <person name="Oliver J.D."/>
            <person name="Danin-Poleg Y."/>
            <person name="Gibas C.J."/>
            <person name="Kashi Y."/>
            <person name="Gulig P.A."/>
            <person name="Morrison S.S."/>
            <person name="Amaro C."/>
        </authorList>
    </citation>
    <scope>NUCLEOTIDE SEQUENCE [LARGE SCALE GENOMIC DNA]</scope>
    <source>
        <strain evidence="3 4">CECT4608</strain>
    </source>
</reference>
<dbReference type="InterPro" id="IPR001173">
    <property type="entry name" value="Glyco_trans_2-like"/>
</dbReference>
<dbReference type="Pfam" id="PF00535">
    <property type="entry name" value="Glycos_transf_2"/>
    <property type="match status" value="2"/>
</dbReference>
<evidence type="ECO:0000259" key="2">
    <source>
        <dbReference type="Pfam" id="PF00535"/>
    </source>
</evidence>
<evidence type="ECO:0000313" key="3">
    <source>
        <dbReference type="EMBL" id="POB49107.1"/>
    </source>
</evidence>
<organism evidence="3 4">
    <name type="scientific">Vibrio vulnificus</name>
    <dbReference type="NCBI Taxonomy" id="672"/>
    <lineage>
        <taxon>Bacteria</taxon>
        <taxon>Pseudomonadati</taxon>
        <taxon>Pseudomonadota</taxon>
        <taxon>Gammaproteobacteria</taxon>
        <taxon>Vibrionales</taxon>
        <taxon>Vibrionaceae</taxon>
        <taxon>Vibrio</taxon>
    </lineage>
</organism>
<dbReference type="Proteomes" id="UP000237466">
    <property type="component" value="Unassembled WGS sequence"/>
</dbReference>
<feature type="domain" description="Glycosyltransferase 2-like" evidence="2">
    <location>
        <begin position="545"/>
        <end position="706"/>
    </location>
</feature>
<evidence type="ECO:0000313" key="4">
    <source>
        <dbReference type="Proteomes" id="UP000237466"/>
    </source>
</evidence>
<evidence type="ECO:0000256" key="1">
    <source>
        <dbReference type="SAM" id="Coils"/>
    </source>
</evidence>
<dbReference type="GO" id="GO:0016757">
    <property type="term" value="F:glycosyltransferase activity"/>
    <property type="evidence" value="ECO:0007669"/>
    <property type="project" value="UniProtKB-KW"/>
</dbReference>
<dbReference type="Gene3D" id="3.40.50.300">
    <property type="entry name" value="P-loop containing nucleotide triphosphate hydrolases"/>
    <property type="match status" value="1"/>
</dbReference>
<dbReference type="AlphaFoldDB" id="A0A2S3R5Y0"/>
<gene>
    <name evidence="3" type="ORF">CRN52_06465</name>
</gene>
<dbReference type="CDD" id="cd04186">
    <property type="entry name" value="GT_2_like_c"/>
    <property type="match status" value="1"/>
</dbReference>
<dbReference type="RefSeq" id="WP_103199986.1">
    <property type="nucleotide sequence ID" value="NZ_PDGH01000054.1"/>
</dbReference>
<dbReference type="SUPFAM" id="SSF52540">
    <property type="entry name" value="P-loop containing nucleoside triphosphate hydrolases"/>
    <property type="match status" value="1"/>
</dbReference>